<dbReference type="CDD" id="cd01448">
    <property type="entry name" value="TST_Repeat_1"/>
    <property type="match status" value="1"/>
</dbReference>
<dbReference type="EC" id="2.8.1.2" evidence="4"/>
<evidence type="ECO:0000313" key="4">
    <source>
        <dbReference type="EMBL" id="MBP1933964.1"/>
    </source>
</evidence>
<dbReference type="SUPFAM" id="SSF52821">
    <property type="entry name" value="Rhodanese/Cell cycle control phosphatase"/>
    <property type="match status" value="2"/>
</dbReference>
<dbReference type="InterPro" id="IPR045078">
    <property type="entry name" value="TST/MPST-like"/>
</dbReference>
<feature type="domain" description="Rhodanese" evidence="3">
    <location>
        <begin position="16"/>
        <end position="135"/>
    </location>
</feature>
<dbReference type="EMBL" id="JAGGKT010000015">
    <property type="protein sequence ID" value="MBP1933964.1"/>
    <property type="molecule type" value="Genomic_DNA"/>
</dbReference>
<sequence>MASNLVSVEWLKEHLEDPSVKVVDCRFILGNLTAGYESYLKDHIQGAVYFDLEKDLSSPKEKHGGRHPLPNPSLLVEKLGQAGINQSTKVVAYDDQGGAMASRFWWLLQYMGHENTFVLDGGYSLWKEEGGPITNEIPSPIATEFEPNIQHDMVVTIDEVKARMGQKGTVLIDSREDKRYLGIEENVDPVAGHIPGALNYFWKGILDENGRLKEANELKNHFQNIISQEEVIVYCGSGVTACPNILALKEAGYLRPKLYSGSWSDWCSYAENPVATGKEQ</sequence>
<dbReference type="InterPro" id="IPR036873">
    <property type="entry name" value="Rhodanese-like_dom_sf"/>
</dbReference>
<accession>A0ABS4GUL6</accession>
<dbReference type="PROSITE" id="PS50206">
    <property type="entry name" value="RHODANESE_3"/>
    <property type="match status" value="2"/>
</dbReference>
<evidence type="ECO:0000256" key="2">
    <source>
        <dbReference type="ARBA" id="ARBA00022737"/>
    </source>
</evidence>
<name>A0ABS4GUL6_9BACL</name>
<dbReference type="Proteomes" id="UP001519343">
    <property type="component" value="Unassembled WGS sequence"/>
</dbReference>
<dbReference type="RefSeq" id="WP_209811978.1">
    <property type="nucleotide sequence ID" value="NZ_JAGGKT010000015.1"/>
</dbReference>
<dbReference type="Gene3D" id="3.40.250.10">
    <property type="entry name" value="Rhodanese-like domain"/>
    <property type="match status" value="2"/>
</dbReference>
<evidence type="ECO:0000259" key="3">
    <source>
        <dbReference type="PROSITE" id="PS50206"/>
    </source>
</evidence>
<dbReference type="InterPro" id="IPR001763">
    <property type="entry name" value="Rhodanese-like_dom"/>
</dbReference>
<keyword evidence="2" id="KW-0677">Repeat</keyword>
<keyword evidence="5" id="KW-1185">Reference proteome</keyword>
<dbReference type="CDD" id="cd01449">
    <property type="entry name" value="TST_Repeat_2"/>
    <property type="match status" value="1"/>
</dbReference>
<proteinExistence type="predicted"/>
<gene>
    <name evidence="4" type="ORF">J2Z37_003981</name>
</gene>
<keyword evidence="1 4" id="KW-0808">Transferase</keyword>
<feature type="domain" description="Rhodanese" evidence="3">
    <location>
        <begin position="165"/>
        <end position="275"/>
    </location>
</feature>
<comment type="caution">
    <text evidence="4">The sequence shown here is derived from an EMBL/GenBank/DDBJ whole genome shotgun (WGS) entry which is preliminary data.</text>
</comment>
<dbReference type="Pfam" id="PF00581">
    <property type="entry name" value="Rhodanese"/>
    <property type="match status" value="2"/>
</dbReference>
<dbReference type="GO" id="GO:0016784">
    <property type="term" value="F:3-mercaptopyruvate sulfurtransferase activity"/>
    <property type="evidence" value="ECO:0007669"/>
    <property type="project" value="UniProtKB-EC"/>
</dbReference>
<protein>
    <submittedName>
        <fullName evidence="4">Thiosulfate/3-mercaptopyruvate sulfurtransferase</fullName>
        <ecNumber evidence="4">2.8.1.1</ecNumber>
        <ecNumber evidence="4">2.8.1.2</ecNumber>
    </submittedName>
</protein>
<dbReference type="PANTHER" id="PTHR11364:SF27">
    <property type="entry name" value="SULFURTRANSFERASE"/>
    <property type="match status" value="1"/>
</dbReference>
<organism evidence="4 5">
    <name type="scientific">Ammoniphilus resinae</name>
    <dbReference type="NCBI Taxonomy" id="861532"/>
    <lineage>
        <taxon>Bacteria</taxon>
        <taxon>Bacillati</taxon>
        <taxon>Bacillota</taxon>
        <taxon>Bacilli</taxon>
        <taxon>Bacillales</taxon>
        <taxon>Paenibacillaceae</taxon>
        <taxon>Aneurinibacillus group</taxon>
        <taxon>Ammoniphilus</taxon>
    </lineage>
</organism>
<dbReference type="EC" id="2.8.1.1" evidence="4"/>
<evidence type="ECO:0000313" key="5">
    <source>
        <dbReference type="Proteomes" id="UP001519343"/>
    </source>
</evidence>
<dbReference type="GO" id="GO:0004792">
    <property type="term" value="F:thiosulfate-cyanide sulfurtransferase activity"/>
    <property type="evidence" value="ECO:0007669"/>
    <property type="project" value="UniProtKB-EC"/>
</dbReference>
<evidence type="ECO:0000256" key="1">
    <source>
        <dbReference type="ARBA" id="ARBA00022679"/>
    </source>
</evidence>
<dbReference type="PANTHER" id="PTHR11364">
    <property type="entry name" value="THIOSULFATE SULFERTANSFERASE"/>
    <property type="match status" value="1"/>
</dbReference>
<dbReference type="SMART" id="SM00450">
    <property type="entry name" value="RHOD"/>
    <property type="match status" value="2"/>
</dbReference>
<reference evidence="4 5" key="1">
    <citation type="submission" date="2021-03" db="EMBL/GenBank/DDBJ databases">
        <title>Genomic Encyclopedia of Type Strains, Phase IV (KMG-IV): sequencing the most valuable type-strain genomes for metagenomic binning, comparative biology and taxonomic classification.</title>
        <authorList>
            <person name="Goeker M."/>
        </authorList>
    </citation>
    <scope>NUCLEOTIDE SEQUENCE [LARGE SCALE GENOMIC DNA]</scope>
    <source>
        <strain evidence="4 5">DSM 24738</strain>
    </source>
</reference>